<dbReference type="WBParaSite" id="nRc.2.0.1.t03146-RA">
    <property type="protein sequence ID" value="nRc.2.0.1.t03146-RA"/>
    <property type="gene ID" value="nRc.2.0.1.g03146"/>
</dbReference>
<reference evidence="2" key="1">
    <citation type="submission" date="2022-11" db="UniProtKB">
        <authorList>
            <consortium name="WormBaseParasite"/>
        </authorList>
    </citation>
    <scope>IDENTIFICATION</scope>
</reference>
<organism evidence="1 2">
    <name type="scientific">Romanomermis culicivorax</name>
    <name type="common">Nematode worm</name>
    <dbReference type="NCBI Taxonomy" id="13658"/>
    <lineage>
        <taxon>Eukaryota</taxon>
        <taxon>Metazoa</taxon>
        <taxon>Ecdysozoa</taxon>
        <taxon>Nematoda</taxon>
        <taxon>Enoplea</taxon>
        <taxon>Dorylaimia</taxon>
        <taxon>Mermithida</taxon>
        <taxon>Mermithoidea</taxon>
        <taxon>Mermithidae</taxon>
        <taxon>Romanomermis</taxon>
    </lineage>
</organism>
<sequence>LRNFNFKVLFLIFAFKKFDSKFNIKRLVQTYIDFVLILSTLTNEYYHQLLITDAHIFSLWIAGTSEKMMQ</sequence>
<accession>A0A915HNR1</accession>
<keyword evidence="1" id="KW-1185">Reference proteome</keyword>
<dbReference type="Proteomes" id="UP000887565">
    <property type="component" value="Unplaced"/>
</dbReference>
<name>A0A915HNR1_ROMCU</name>
<evidence type="ECO:0000313" key="1">
    <source>
        <dbReference type="Proteomes" id="UP000887565"/>
    </source>
</evidence>
<evidence type="ECO:0000313" key="2">
    <source>
        <dbReference type="WBParaSite" id="nRc.2.0.1.t03146-RA"/>
    </source>
</evidence>
<protein>
    <submittedName>
        <fullName evidence="2">Maturase K</fullName>
    </submittedName>
</protein>
<dbReference type="AlphaFoldDB" id="A0A915HNR1"/>
<proteinExistence type="predicted"/>